<dbReference type="EMBL" id="MN035097">
    <property type="protein sequence ID" value="QDH89875.1"/>
    <property type="molecule type" value="Genomic_RNA"/>
</dbReference>
<dbReference type="GO" id="GO:0005198">
    <property type="term" value="F:structural molecule activity"/>
    <property type="evidence" value="ECO:0007669"/>
    <property type="project" value="InterPro"/>
</dbReference>
<dbReference type="GO" id="GO:0019028">
    <property type="term" value="C:viral capsid"/>
    <property type="evidence" value="ECO:0007669"/>
    <property type="project" value="UniProtKB-KW"/>
</dbReference>
<evidence type="ECO:0000256" key="3">
    <source>
        <dbReference type="ARBA" id="ARBA00022844"/>
    </source>
</evidence>
<keyword evidence="3" id="KW-0946">Virion</keyword>
<gene>
    <name evidence="4" type="ORF">H1Bulk30641_000002</name>
</gene>
<dbReference type="InterPro" id="IPR002703">
    <property type="entry name" value="Levivir_coat"/>
</dbReference>
<reference evidence="4" key="1">
    <citation type="submission" date="2019-05" db="EMBL/GenBank/DDBJ databases">
        <title>Metatranscriptomic reconstruction reveals RNA viruses with the potential to shape carbon cycling in soil.</title>
        <authorList>
            <person name="Starr E.P."/>
            <person name="Nuccio E."/>
            <person name="Pett-Ridge J."/>
            <person name="Banfield J.F."/>
            <person name="Firestone M.K."/>
        </authorList>
    </citation>
    <scope>NUCLEOTIDE SEQUENCE</scope>
    <source>
        <strain evidence="4">H1_Bulk_30_scaffold_641</strain>
    </source>
</reference>
<comment type="subcellular location">
    <subcellularLocation>
        <location evidence="1">Virion</location>
    </subcellularLocation>
</comment>
<dbReference type="Gene3D" id="3.30.380.10">
    <property type="entry name" value="MS2 Viral Coat Protein"/>
    <property type="match status" value="1"/>
</dbReference>
<dbReference type="SUPFAM" id="SSF55405">
    <property type="entry name" value="RNA bacteriophage capsid protein"/>
    <property type="match status" value="1"/>
</dbReference>
<keyword evidence="2" id="KW-0167">Capsid protein</keyword>
<dbReference type="Pfam" id="PF01819">
    <property type="entry name" value="Levi_coat"/>
    <property type="match status" value="1"/>
</dbReference>
<dbReference type="InterPro" id="IPR015954">
    <property type="entry name" value="Phage_RNA-type_capsid"/>
</dbReference>
<evidence type="ECO:0000256" key="2">
    <source>
        <dbReference type="ARBA" id="ARBA00022561"/>
    </source>
</evidence>
<protein>
    <recommendedName>
        <fullName evidence="5">Coat protein</fullName>
    </recommendedName>
</protein>
<organism evidence="4">
    <name type="scientific">Leviviridae sp</name>
    <dbReference type="NCBI Taxonomy" id="2027243"/>
    <lineage>
        <taxon>Viruses</taxon>
        <taxon>Riboviria</taxon>
        <taxon>Orthornavirae</taxon>
        <taxon>Lenarviricota</taxon>
        <taxon>Leviviricetes</taxon>
        <taxon>Norzivirales</taxon>
        <taxon>Fiersviridae</taxon>
    </lineage>
</organism>
<evidence type="ECO:0008006" key="5">
    <source>
        <dbReference type="Google" id="ProtNLM"/>
    </source>
</evidence>
<name>A0A514D8D4_9VIRU</name>
<proteinExistence type="predicted"/>
<evidence type="ECO:0000313" key="4">
    <source>
        <dbReference type="EMBL" id="QDH89875.1"/>
    </source>
</evidence>
<accession>A0A514D8D4</accession>
<evidence type="ECO:0000256" key="1">
    <source>
        <dbReference type="ARBA" id="ARBA00004328"/>
    </source>
</evidence>
<sequence>MPAIAAITLDGNAGVDHVFTPKTSDMSKSLVQWNKAGSAPVGDERLTFSVSKSSSGAQKVTVKLVLPKTQDVEIGGVTRPSVVRTAYITLEFTSSDSAPIDDRYEMLELVRSILNNTTNPALNAAIVNLEPFY</sequence>